<dbReference type="GO" id="GO:0016740">
    <property type="term" value="F:transferase activity"/>
    <property type="evidence" value="ECO:0007669"/>
    <property type="project" value="TreeGrafter"/>
</dbReference>
<gene>
    <name evidence="2" type="ORF">SAMN04489757_104111</name>
</gene>
<dbReference type="RefSeq" id="WP_091684466.1">
    <property type="nucleotide sequence ID" value="NZ_BAABFM010000079.1"/>
</dbReference>
<dbReference type="InterPro" id="IPR051720">
    <property type="entry name" value="rRNA_MeTrfase/Polyamine_Synth"/>
</dbReference>
<dbReference type="PANTHER" id="PTHR23290">
    <property type="entry name" value="RRNA N6-ADENOSINE-METHYLTRANSFERASE METTL5"/>
    <property type="match status" value="1"/>
</dbReference>
<dbReference type="AlphaFoldDB" id="A0A1I5CYC5"/>
<organism evidence="2 3">
    <name type="scientific">Anaerocolumna aminovalerica</name>
    <dbReference type="NCBI Taxonomy" id="1527"/>
    <lineage>
        <taxon>Bacteria</taxon>
        <taxon>Bacillati</taxon>
        <taxon>Bacillota</taxon>
        <taxon>Clostridia</taxon>
        <taxon>Lachnospirales</taxon>
        <taxon>Lachnospiraceae</taxon>
        <taxon>Anaerocolumna</taxon>
    </lineage>
</organism>
<dbReference type="Pfam" id="PF01861">
    <property type="entry name" value="BpsA_C"/>
    <property type="match status" value="1"/>
</dbReference>
<dbReference type="PANTHER" id="PTHR23290:SF0">
    <property type="entry name" value="RRNA N6-ADENOSINE-METHYLTRANSFERASE METTL5"/>
    <property type="match status" value="1"/>
</dbReference>
<feature type="domain" description="N(4)-bis(aminopropyl)spermidine synthase C-terminal" evidence="1">
    <location>
        <begin position="109"/>
        <end position="308"/>
    </location>
</feature>
<reference evidence="2 3" key="1">
    <citation type="submission" date="2016-10" db="EMBL/GenBank/DDBJ databases">
        <authorList>
            <person name="de Groot N.N."/>
        </authorList>
    </citation>
    <scope>NUCLEOTIDE SEQUENCE [LARGE SCALE GENOMIC DNA]</scope>
    <source>
        <strain evidence="2 3">DSM 1283</strain>
    </source>
</reference>
<dbReference type="InterPro" id="IPR002723">
    <property type="entry name" value="BpsA_C"/>
</dbReference>
<dbReference type="Proteomes" id="UP000198806">
    <property type="component" value="Unassembled WGS sequence"/>
</dbReference>
<protein>
    <recommendedName>
        <fullName evidence="1">N(4)-bis(aminopropyl)spermidine synthase C-terminal domain-containing protein</fullName>
    </recommendedName>
</protein>
<dbReference type="InterPro" id="IPR029063">
    <property type="entry name" value="SAM-dependent_MTases_sf"/>
</dbReference>
<evidence type="ECO:0000259" key="1">
    <source>
        <dbReference type="Pfam" id="PF01861"/>
    </source>
</evidence>
<evidence type="ECO:0000313" key="3">
    <source>
        <dbReference type="Proteomes" id="UP000198806"/>
    </source>
</evidence>
<dbReference type="OrthoDB" id="7593728at2"/>
<proteinExistence type="predicted"/>
<dbReference type="EMBL" id="FOWD01000004">
    <property type="protein sequence ID" value="SFN91897.1"/>
    <property type="molecule type" value="Genomic_DNA"/>
</dbReference>
<dbReference type="STRING" id="1527.SAMN04489757_104111"/>
<sequence>MKNNYLDIMYQNVKIQEGRQAIEKLLIDFYFSRGDTSKDYAILNNIPVPLVTAIKNEAMKLKLLEKSTGIHLSLKGKQFVENELGYKGINVELYKKLNHNYVDEVIEQLSQKLNNIFENRPEVDVSVDQSKCTLETAIKRALLCLENNCLIGKNILCVGDDDLISVSIGILLHTLYGGNMNLCKTKIYVLDSDQRILDYISDIARIYDLPIECYNIDFRNPIPSKYLCKMDCFYTDPPYTLSGMKLFLSRGLECLKNSVSLNVFLSYAHKSQEEMLKIHKMFIELGLSALRIMPQFNRYEGAGILGNSSQMFLLKTTAATRTPSMGEKFNIPIYTGEIKRTRRKYVCKKCNTIHYVSFEDTYSTIEKLKTAGCTICGHHFFNMVSKKEILNGNKEIYK</sequence>
<dbReference type="GO" id="GO:0006596">
    <property type="term" value="P:polyamine biosynthetic process"/>
    <property type="evidence" value="ECO:0007669"/>
    <property type="project" value="TreeGrafter"/>
</dbReference>
<name>A0A1I5CYC5_9FIRM</name>
<accession>A0A1I5CYC5</accession>
<dbReference type="Gene3D" id="3.40.50.150">
    <property type="entry name" value="Vaccinia Virus protein VP39"/>
    <property type="match status" value="1"/>
</dbReference>
<dbReference type="SUPFAM" id="SSF53335">
    <property type="entry name" value="S-adenosyl-L-methionine-dependent methyltransferases"/>
    <property type="match status" value="1"/>
</dbReference>
<evidence type="ECO:0000313" key="2">
    <source>
        <dbReference type="EMBL" id="SFN91897.1"/>
    </source>
</evidence>
<keyword evidence="3" id="KW-1185">Reference proteome</keyword>